<organism evidence="1">
    <name type="scientific">viral metagenome</name>
    <dbReference type="NCBI Taxonomy" id="1070528"/>
    <lineage>
        <taxon>unclassified sequences</taxon>
        <taxon>metagenomes</taxon>
        <taxon>organismal metagenomes</taxon>
    </lineage>
</organism>
<protein>
    <submittedName>
        <fullName evidence="1">Uncharacterized protein</fullName>
    </submittedName>
</protein>
<sequence length="129" mass="15266">MERRNFLSLCCLPLLSLEKLVPKRQFIHTTFGKFIEIKVNTSFEYTTEFQSLGRYIYFPIETLVTIIYESGTEVFSSFNVNKELLVQIIKNPLKFVRHKRQSDKWGCDRIVFQNQKFVLSSWGCKNLTI</sequence>
<accession>A0A6M3LEK1</accession>
<gene>
    <name evidence="1" type="ORF">MM415B04142_0007</name>
</gene>
<dbReference type="AlphaFoldDB" id="A0A6M3LEK1"/>
<dbReference type="EMBL" id="MT143169">
    <property type="protein sequence ID" value="QJA93687.1"/>
    <property type="molecule type" value="Genomic_DNA"/>
</dbReference>
<proteinExistence type="predicted"/>
<evidence type="ECO:0000313" key="1">
    <source>
        <dbReference type="EMBL" id="QJA93687.1"/>
    </source>
</evidence>
<name>A0A6M3LEK1_9ZZZZ</name>
<reference evidence="1" key="1">
    <citation type="submission" date="2020-03" db="EMBL/GenBank/DDBJ databases">
        <title>The deep terrestrial virosphere.</title>
        <authorList>
            <person name="Holmfeldt K."/>
            <person name="Nilsson E."/>
            <person name="Simone D."/>
            <person name="Lopez-Fernandez M."/>
            <person name="Wu X."/>
            <person name="de Brujin I."/>
            <person name="Lundin D."/>
            <person name="Andersson A."/>
            <person name="Bertilsson S."/>
            <person name="Dopson M."/>
        </authorList>
    </citation>
    <scope>NUCLEOTIDE SEQUENCE</scope>
    <source>
        <strain evidence="1">MM415B04142</strain>
    </source>
</reference>